<protein>
    <submittedName>
        <fullName evidence="2">Uncharacterized protein</fullName>
    </submittedName>
</protein>
<name>A0A394DA36_LUPAN</name>
<reference evidence="2 3" key="1">
    <citation type="journal article" date="2017" name="Plant Biotechnol. J.">
        <title>A comprehensive draft genome sequence for lupin (Lupinus angustifolius), an emerging health food: insights into plant-microbe interactions and legume evolution.</title>
        <authorList>
            <person name="Hane J.K."/>
            <person name="Ming Y."/>
            <person name="Kamphuis L.G."/>
            <person name="Nelson M.N."/>
            <person name="Garg G."/>
            <person name="Atkins C.A."/>
            <person name="Bayer P.E."/>
            <person name="Bravo A."/>
            <person name="Bringans S."/>
            <person name="Cannon S."/>
            <person name="Edwards D."/>
            <person name="Foley R."/>
            <person name="Gao L.L."/>
            <person name="Harrison M.J."/>
            <person name="Huang W."/>
            <person name="Hurgobin B."/>
            <person name="Li S."/>
            <person name="Liu C.W."/>
            <person name="McGrath A."/>
            <person name="Morahan G."/>
            <person name="Murray J."/>
            <person name="Weller J."/>
            <person name="Jian J."/>
            <person name="Singh K.B."/>
        </authorList>
    </citation>
    <scope>NUCLEOTIDE SEQUENCE [LARGE SCALE GENOMIC DNA]</scope>
    <source>
        <strain evidence="3">cv. Tanjil</strain>
        <tissue evidence="2">Whole plant</tissue>
    </source>
</reference>
<feature type="region of interest" description="Disordered" evidence="1">
    <location>
        <begin position="174"/>
        <end position="198"/>
    </location>
</feature>
<comment type="caution">
    <text evidence="2">The sequence shown here is derived from an EMBL/GenBank/DDBJ whole genome shotgun (WGS) entry which is preliminary data.</text>
</comment>
<accession>A0A394DA36</accession>
<evidence type="ECO:0000313" key="2">
    <source>
        <dbReference type="EMBL" id="OIW20123.1"/>
    </source>
</evidence>
<dbReference type="Proteomes" id="UP000188354">
    <property type="component" value="Unassembled WGS sequence"/>
</dbReference>
<evidence type="ECO:0000313" key="3">
    <source>
        <dbReference type="Proteomes" id="UP000188354"/>
    </source>
</evidence>
<gene>
    <name evidence="2" type="ORF">TanjilG_01896</name>
</gene>
<dbReference type="Gramene" id="OIW20123">
    <property type="protein sequence ID" value="OIW20123"/>
    <property type="gene ID" value="TanjilG_01896"/>
</dbReference>
<proteinExistence type="predicted"/>
<dbReference type="STRING" id="3871.A0A394DA36"/>
<evidence type="ECO:0000256" key="1">
    <source>
        <dbReference type="SAM" id="MobiDB-lite"/>
    </source>
</evidence>
<organism evidence="2 3">
    <name type="scientific">Lupinus angustifolius</name>
    <name type="common">Narrow-leaved blue lupine</name>
    <dbReference type="NCBI Taxonomy" id="3871"/>
    <lineage>
        <taxon>Eukaryota</taxon>
        <taxon>Viridiplantae</taxon>
        <taxon>Streptophyta</taxon>
        <taxon>Embryophyta</taxon>
        <taxon>Tracheophyta</taxon>
        <taxon>Spermatophyta</taxon>
        <taxon>Magnoliopsida</taxon>
        <taxon>eudicotyledons</taxon>
        <taxon>Gunneridae</taxon>
        <taxon>Pentapetalae</taxon>
        <taxon>rosids</taxon>
        <taxon>fabids</taxon>
        <taxon>Fabales</taxon>
        <taxon>Fabaceae</taxon>
        <taxon>Papilionoideae</taxon>
        <taxon>50 kb inversion clade</taxon>
        <taxon>genistoids sensu lato</taxon>
        <taxon>core genistoids</taxon>
        <taxon>Genisteae</taxon>
        <taxon>Lupinus</taxon>
    </lineage>
</organism>
<dbReference type="EMBL" id="MLAU01005763">
    <property type="protein sequence ID" value="OIW20123.1"/>
    <property type="molecule type" value="Genomic_DNA"/>
</dbReference>
<sequence length="256" mass="26327">MMMGLGTTVGMGNLRNNIVGLGPIGNPIGIGAARGIARTRISTPMTSMFGMGSMGQSLINLSQASNITNALSQQLRSVNVTPSPTNLFASRLRMAHNRRSMLGSPQYGIAGISGAIQMHSTPAATTRPTAVAITAATTTTFTTLVAAATTATRNNVTVEISCFATTGGVTVYNGSSTTEPTSSAVSKPSTDESTNAYEPTTDELRGHYAAMSAGNPEACPASPQLSSQTFGSINSITNLPMDMQGVNKSNSVNNAQ</sequence>
<keyword evidence="3" id="KW-1185">Reference proteome</keyword>
<dbReference type="AlphaFoldDB" id="A0A394DA36"/>